<feature type="transmembrane region" description="Helical" evidence="1">
    <location>
        <begin position="32"/>
        <end position="54"/>
    </location>
</feature>
<dbReference type="AlphaFoldDB" id="A0A8T4C7J5"/>
<organism evidence="2 3">
    <name type="scientific">Candidatus Iainarchaeum sp</name>
    <dbReference type="NCBI Taxonomy" id="3101447"/>
    <lineage>
        <taxon>Archaea</taxon>
        <taxon>Candidatus Iainarchaeota</taxon>
        <taxon>Candidatus Iainarchaeia</taxon>
        <taxon>Candidatus Iainarchaeales</taxon>
        <taxon>Candidatus Iainarchaeaceae</taxon>
        <taxon>Candidatus Iainarchaeum</taxon>
    </lineage>
</organism>
<evidence type="ECO:0000256" key="1">
    <source>
        <dbReference type="SAM" id="Phobius"/>
    </source>
</evidence>
<accession>A0A8T4C7J5</accession>
<dbReference type="EMBL" id="VGJJ01000013">
    <property type="protein sequence ID" value="MBM3282164.1"/>
    <property type="molecule type" value="Genomic_DNA"/>
</dbReference>
<reference evidence="2" key="1">
    <citation type="submission" date="2019-03" db="EMBL/GenBank/DDBJ databases">
        <title>Lake Tanganyika Metagenome-Assembled Genomes (MAGs).</title>
        <authorList>
            <person name="Tran P."/>
        </authorList>
    </citation>
    <scope>NUCLEOTIDE SEQUENCE</scope>
    <source>
        <strain evidence="2">M_DeepCast_50m_m2_156</strain>
    </source>
</reference>
<evidence type="ECO:0000313" key="2">
    <source>
        <dbReference type="EMBL" id="MBM3282164.1"/>
    </source>
</evidence>
<gene>
    <name evidence="2" type="ORF">FJY86_02380</name>
</gene>
<keyword evidence="1" id="KW-1133">Transmembrane helix</keyword>
<proteinExistence type="predicted"/>
<keyword evidence="1" id="KW-0472">Membrane</keyword>
<evidence type="ECO:0000313" key="3">
    <source>
        <dbReference type="Proteomes" id="UP000774699"/>
    </source>
</evidence>
<sequence length="75" mass="9012">MIPGLFGFSLIFELLVLYYAWNIWLTNVDKRWVYFFLVALVLIYSADFSGHSWLEIFNGHFDLFWRGVFSTFGFR</sequence>
<feature type="transmembrane region" description="Helical" evidence="1">
    <location>
        <begin position="6"/>
        <end position="25"/>
    </location>
</feature>
<protein>
    <submittedName>
        <fullName evidence="2">Uncharacterized protein</fullName>
    </submittedName>
</protein>
<dbReference type="Proteomes" id="UP000774699">
    <property type="component" value="Unassembled WGS sequence"/>
</dbReference>
<keyword evidence="1" id="KW-0812">Transmembrane</keyword>
<name>A0A8T4C7J5_9ARCH</name>
<comment type="caution">
    <text evidence="2">The sequence shown here is derived from an EMBL/GenBank/DDBJ whole genome shotgun (WGS) entry which is preliminary data.</text>
</comment>